<dbReference type="RefSeq" id="WP_109461844.1">
    <property type="nucleotide sequence ID" value="NZ_QFBC01000021.1"/>
</dbReference>
<reference evidence="1 2" key="1">
    <citation type="submission" date="2018-05" db="EMBL/GenBank/DDBJ databases">
        <title>The draft genome of strain NS-104.</title>
        <authorList>
            <person name="Hang P."/>
            <person name="Jiang J."/>
        </authorList>
    </citation>
    <scope>NUCLEOTIDE SEQUENCE [LARGE SCALE GENOMIC DNA]</scope>
    <source>
        <strain evidence="1 2">NS-104</strain>
    </source>
</reference>
<dbReference type="Gene3D" id="3.30.160.150">
    <property type="entry name" value="Lipoprotein like domain"/>
    <property type="match status" value="1"/>
</dbReference>
<dbReference type="OrthoDB" id="7678210at2"/>
<keyword evidence="2" id="KW-1185">Reference proteome</keyword>
<name>A0A2U2DHE6_9HYPH</name>
<dbReference type="GO" id="GO:0043165">
    <property type="term" value="P:Gram-negative-bacterium-type cell outer membrane assembly"/>
    <property type="evidence" value="ECO:0007669"/>
    <property type="project" value="InterPro"/>
</dbReference>
<accession>A0A2U2DHE6</accession>
<comment type="caution">
    <text evidence="1">The sequence shown here is derived from an EMBL/GenBank/DDBJ whole genome shotgun (WGS) entry which is preliminary data.</text>
</comment>
<sequence>MSFDVSVKFLRKGSTAVVIALALLASSCQVRPLYSESTGVARNLAAISYSPAGSRVGQQVRNRLIFLTSGGAGEPARADYDVQLTVASYVTGVLLVESSDTARAGQIVVNGDYTMRRVSDGQVLRTGHRSATSLVDFPVQEFAKLRAIRDAENRAARELAELIRTDLAIALGR</sequence>
<protein>
    <recommendedName>
        <fullName evidence="3">LPS-assembly lipoprotein</fullName>
    </recommendedName>
</protein>
<gene>
    <name evidence="1" type="ORF">DEM27_29545</name>
</gene>
<dbReference type="AlphaFoldDB" id="A0A2U2DHE6"/>
<dbReference type="InterPro" id="IPR007485">
    <property type="entry name" value="LPS_assembly_LptE"/>
</dbReference>
<dbReference type="Pfam" id="PF04390">
    <property type="entry name" value="LptE"/>
    <property type="match status" value="1"/>
</dbReference>
<dbReference type="Proteomes" id="UP000245252">
    <property type="component" value="Unassembled WGS sequence"/>
</dbReference>
<organism evidence="1 2">
    <name type="scientific">Metarhizobium album</name>
    <dbReference type="NCBI Taxonomy" id="2182425"/>
    <lineage>
        <taxon>Bacteria</taxon>
        <taxon>Pseudomonadati</taxon>
        <taxon>Pseudomonadota</taxon>
        <taxon>Alphaproteobacteria</taxon>
        <taxon>Hyphomicrobiales</taxon>
        <taxon>Rhizobiaceae</taxon>
        <taxon>Metarhizobium</taxon>
    </lineage>
</organism>
<evidence type="ECO:0008006" key="3">
    <source>
        <dbReference type="Google" id="ProtNLM"/>
    </source>
</evidence>
<dbReference type="GO" id="GO:0019867">
    <property type="term" value="C:outer membrane"/>
    <property type="evidence" value="ECO:0007669"/>
    <property type="project" value="InterPro"/>
</dbReference>
<dbReference type="EMBL" id="QFBC01000021">
    <property type="protein sequence ID" value="PWE52720.1"/>
    <property type="molecule type" value="Genomic_DNA"/>
</dbReference>
<proteinExistence type="predicted"/>
<evidence type="ECO:0000313" key="2">
    <source>
        <dbReference type="Proteomes" id="UP000245252"/>
    </source>
</evidence>
<evidence type="ECO:0000313" key="1">
    <source>
        <dbReference type="EMBL" id="PWE52720.1"/>
    </source>
</evidence>